<keyword evidence="4" id="KW-1185">Reference proteome</keyword>
<reference evidence="3" key="1">
    <citation type="thesis" date="2020" institute="ProQuest LLC" country="789 East Eisenhower Parkway, Ann Arbor, MI, USA">
        <title>Comparative Genomics and Chromosome Evolution.</title>
        <authorList>
            <person name="Mudd A.B."/>
        </authorList>
    </citation>
    <scope>NUCLEOTIDE SEQUENCE</scope>
    <source>
        <strain evidence="3">Female2</strain>
        <tissue evidence="3">Blood</tissue>
    </source>
</reference>
<feature type="domain" description="Myogenic determination factor 5" evidence="2">
    <location>
        <begin position="1"/>
        <end position="49"/>
    </location>
</feature>
<protein>
    <recommendedName>
        <fullName evidence="2">Myogenic determination factor 5 domain-containing protein</fullName>
    </recommendedName>
</protein>
<evidence type="ECO:0000313" key="3">
    <source>
        <dbReference type="EMBL" id="KAG8428918.1"/>
    </source>
</evidence>
<dbReference type="OrthoDB" id="10049614at2759"/>
<feature type="region of interest" description="Disordered" evidence="1">
    <location>
        <begin position="1"/>
        <end position="32"/>
    </location>
</feature>
<evidence type="ECO:0000256" key="1">
    <source>
        <dbReference type="SAM" id="MobiDB-lite"/>
    </source>
</evidence>
<gene>
    <name evidence="3" type="ORF">GDO86_018870</name>
</gene>
<proteinExistence type="predicted"/>
<feature type="compositionally biased region" description="Polar residues" evidence="1">
    <location>
        <begin position="16"/>
        <end position="25"/>
    </location>
</feature>
<name>A0A8T2IE12_9PIPI</name>
<dbReference type="AlphaFoldDB" id="A0A8T2IE12"/>
<comment type="caution">
    <text evidence="3">The sequence shown here is derived from an EMBL/GenBank/DDBJ whole genome shotgun (WGS) entry which is preliminary data.</text>
</comment>
<accession>A0A8T2IE12</accession>
<organism evidence="3 4">
    <name type="scientific">Hymenochirus boettgeri</name>
    <name type="common">Congo dwarf clawed frog</name>
    <dbReference type="NCBI Taxonomy" id="247094"/>
    <lineage>
        <taxon>Eukaryota</taxon>
        <taxon>Metazoa</taxon>
        <taxon>Chordata</taxon>
        <taxon>Craniata</taxon>
        <taxon>Vertebrata</taxon>
        <taxon>Euteleostomi</taxon>
        <taxon>Amphibia</taxon>
        <taxon>Batrachia</taxon>
        <taxon>Anura</taxon>
        <taxon>Pipoidea</taxon>
        <taxon>Pipidae</taxon>
        <taxon>Pipinae</taxon>
        <taxon>Hymenochirus</taxon>
    </lineage>
</organism>
<evidence type="ECO:0000313" key="4">
    <source>
        <dbReference type="Proteomes" id="UP000812440"/>
    </source>
</evidence>
<dbReference type="InterPro" id="IPR022032">
    <property type="entry name" value="Myf5"/>
</dbReference>
<dbReference type="Proteomes" id="UP000812440">
    <property type="component" value="Unassembled WGS sequence"/>
</dbReference>
<dbReference type="EMBL" id="JAACNH010019882">
    <property type="protein sequence ID" value="KAG8428918.1"/>
    <property type="molecule type" value="Genomic_DNA"/>
</dbReference>
<sequence length="106" mass="11405">MDYNSAPCSTRRRNSYDSSFYSDSPNDSRHGKSSIISSLDCLSSIVERISTESPSCTLISTVDSGSEGSPCSPLQGETLCESRITIPSPTNSCTQLPQDSAIYQVL</sequence>
<evidence type="ECO:0000259" key="2">
    <source>
        <dbReference type="Pfam" id="PF12232"/>
    </source>
</evidence>
<dbReference type="Pfam" id="PF12232">
    <property type="entry name" value="Myf5"/>
    <property type="match status" value="1"/>
</dbReference>